<evidence type="ECO:0000313" key="6">
    <source>
        <dbReference type="EMBL" id="CEJ08182.1"/>
    </source>
</evidence>
<dbReference type="PANTHER" id="PTHR42953">
    <property type="entry name" value="HIGH-AFFINITY ZINC UPTAKE SYSTEM PROTEIN ZNUA-RELATED"/>
    <property type="match status" value="1"/>
</dbReference>
<dbReference type="Proteomes" id="UP001071230">
    <property type="component" value="Unassembled WGS sequence"/>
</dbReference>
<dbReference type="GO" id="GO:0030001">
    <property type="term" value="P:metal ion transport"/>
    <property type="evidence" value="ECO:0007669"/>
    <property type="project" value="InterPro"/>
</dbReference>
<evidence type="ECO:0000256" key="2">
    <source>
        <dbReference type="ARBA" id="ARBA00022448"/>
    </source>
</evidence>
<reference evidence="6" key="1">
    <citation type="submission" date="2014-11" db="EMBL/GenBank/DDBJ databases">
        <authorList>
            <person name="Hornung B.V."/>
        </authorList>
    </citation>
    <scope>NUCLEOTIDE SEQUENCE</scope>
    <source>
        <strain evidence="6">INE</strain>
    </source>
</reference>
<sequence>MTADRVRGERVKNKRVNTNMKDDDLSYLKVVRKTGVQGRRVEGRGVLLAILVALTSISLLGGCGTQSPTAKVTPSTREKSVLAVGAENEYADVIRQIGGKYVSVTAIMSDPSVDPHSYEADTRDASIVSKATLIVQNGLGYDDFMNKLEAGSPHSGRVVIDVAQALGYSENTANPHLWYKPETMPKVAAPIAKDLERQLPSEKPYFEDQLTKFNDSLKTWHDDLNQLHKAYGNTGVAVTEPVADYMLEAAQLQVKTPWGFQAAVMNGTDPSPQDVKIQQNLLIDKQVKVLIYNQQAVDSATTALLQLAKRHGIPVVGVYETMPPNHTYQTWMEDEATNLLKALKSGVSTETLK</sequence>
<dbReference type="SUPFAM" id="SSF53807">
    <property type="entry name" value="Helical backbone' metal receptor"/>
    <property type="match status" value="1"/>
</dbReference>
<evidence type="ECO:0000256" key="3">
    <source>
        <dbReference type="ARBA" id="ARBA00022723"/>
    </source>
</evidence>
<keyword evidence="2" id="KW-0813">Transport</keyword>
<comment type="subcellular location">
    <subcellularLocation>
        <location evidence="1">Cell envelope</location>
    </subcellularLocation>
</comment>
<keyword evidence="3" id="KW-0479">Metal-binding</keyword>
<evidence type="ECO:0000256" key="4">
    <source>
        <dbReference type="ARBA" id="ARBA00022729"/>
    </source>
</evidence>
<keyword evidence="7" id="KW-1185">Reference proteome</keyword>
<name>A0A8S0WPJ9_9FIRM</name>
<reference evidence="5" key="2">
    <citation type="submission" date="2020-01" db="EMBL/GenBank/DDBJ databases">
        <authorList>
            <person name="Hornung B."/>
        </authorList>
    </citation>
    <scope>NUCLEOTIDE SEQUENCE</scope>
    <source>
        <strain evidence="5">PacBioINE</strain>
    </source>
</reference>
<evidence type="ECO:0000313" key="5">
    <source>
        <dbReference type="EMBL" id="CAA7601974.1"/>
    </source>
</evidence>
<dbReference type="EMBL" id="LR746496">
    <property type="protein sequence ID" value="CAA7601974.1"/>
    <property type="molecule type" value="Genomic_DNA"/>
</dbReference>
<gene>
    <name evidence="5" type="ORF">DEACI_2645</name>
    <name evidence="6" type="ORF">DEACI_2657</name>
</gene>
<protein>
    <submittedName>
        <fullName evidence="6">ABC-type metal ion transporter, periplasmic subunit</fullName>
    </submittedName>
    <submittedName>
        <fullName evidence="5">Periplasmic solute binding protein, ZnuA-like</fullName>
    </submittedName>
</protein>
<keyword evidence="4" id="KW-0732">Signal</keyword>
<dbReference type="Gene3D" id="3.40.50.1980">
    <property type="entry name" value="Nitrogenase molybdenum iron protein domain"/>
    <property type="match status" value="2"/>
</dbReference>
<dbReference type="KEGG" id="aacx:DEACI_2645"/>
<organism evidence="5">
    <name type="scientific">Acididesulfobacillus acetoxydans</name>
    <dbReference type="NCBI Taxonomy" id="1561005"/>
    <lineage>
        <taxon>Bacteria</taxon>
        <taxon>Bacillati</taxon>
        <taxon>Bacillota</taxon>
        <taxon>Clostridia</taxon>
        <taxon>Eubacteriales</taxon>
        <taxon>Peptococcaceae</taxon>
        <taxon>Acididesulfobacillus</taxon>
    </lineage>
</organism>
<dbReference type="PANTHER" id="PTHR42953:SF1">
    <property type="entry name" value="METAL-BINDING PROTEIN HI_0362-RELATED"/>
    <property type="match status" value="1"/>
</dbReference>
<dbReference type="InterPro" id="IPR050492">
    <property type="entry name" value="Bact_metal-bind_prot9"/>
</dbReference>
<dbReference type="Proteomes" id="UP000836597">
    <property type="component" value="Chromosome"/>
</dbReference>
<dbReference type="GO" id="GO:0030313">
    <property type="term" value="C:cell envelope"/>
    <property type="evidence" value="ECO:0007669"/>
    <property type="project" value="UniProtKB-SubCell"/>
</dbReference>
<dbReference type="InterPro" id="IPR006127">
    <property type="entry name" value="ZnuA-like"/>
</dbReference>
<dbReference type="GO" id="GO:0046872">
    <property type="term" value="F:metal ion binding"/>
    <property type="evidence" value="ECO:0007669"/>
    <property type="project" value="UniProtKB-KW"/>
</dbReference>
<accession>A0A8S0WPJ9</accession>
<evidence type="ECO:0000313" key="7">
    <source>
        <dbReference type="Proteomes" id="UP001071230"/>
    </source>
</evidence>
<proteinExistence type="predicted"/>
<evidence type="ECO:0000256" key="1">
    <source>
        <dbReference type="ARBA" id="ARBA00004196"/>
    </source>
</evidence>
<dbReference type="EMBL" id="CDGJ01000078">
    <property type="protein sequence ID" value="CEJ08182.1"/>
    <property type="molecule type" value="Genomic_DNA"/>
</dbReference>
<dbReference type="AlphaFoldDB" id="A0A8S0WPJ9"/>
<dbReference type="Pfam" id="PF01297">
    <property type="entry name" value="ZnuA"/>
    <property type="match status" value="1"/>
</dbReference>